<protein>
    <submittedName>
        <fullName evidence="2">Uncharacterized protein</fullName>
    </submittedName>
</protein>
<evidence type="ECO:0000313" key="3">
    <source>
        <dbReference type="Proteomes" id="UP000825729"/>
    </source>
</evidence>
<sequence>MSRDQDLTELNPGNVNSKTNRSRSKCTVKQQRRQAVSDVFSVFEACSSKIDQNKERQEHAWRIQSSGDVLDKSKTKSRYKDRKGKILGGIRETLSQVNMPPIWPLPWVLQYQTTGSLYSGGILSNNTSTEQDNPDFQKIGEMKLSGGKSKIWFLKGVWDSERGLWRETRVQSKSQFRKSGERELQVCTLQMLRP</sequence>
<dbReference type="Proteomes" id="UP000825729">
    <property type="component" value="Unassembled WGS sequence"/>
</dbReference>
<evidence type="ECO:0000256" key="1">
    <source>
        <dbReference type="SAM" id="MobiDB-lite"/>
    </source>
</evidence>
<evidence type="ECO:0000313" key="2">
    <source>
        <dbReference type="EMBL" id="KAG9447304.1"/>
    </source>
</evidence>
<dbReference type="AlphaFoldDB" id="A0AAV7EF40"/>
<organism evidence="2 3">
    <name type="scientific">Aristolochia fimbriata</name>
    <name type="common">White veined hardy Dutchman's pipe vine</name>
    <dbReference type="NCBI Taxonomy" id="158543"/>
    <lineage>
        <taxon>Eukaryota</taxon>
        <taxon>Viridiplantae</taxon>
        <taxon>Streptophyta</taxon>
        <taxon>Embryophyta</taxon>
        <taxon>Tracheophyta</taxon>
        <taxon>Spermatophyta</taxon>
        <taxon>Magnoliopsida</taxon>
        <taxon>Magnoliidae</taxon>
        <taxon>Piperales</taxon>
        <taxon>Aristolochiaceae</taxon>
        <taxon>Aristolochia</taxon>
    </lineage>
</organism>
<reference evidence="2 3" key="1">
    <citation type="submission" date="2021-07" db="EMBL/GenBank/DDBJ databases">
        <title>The Aristolochia fimbriata genome: insights into angiosperm evolution, floral development and chemical biosynthesis.</title>
        <authorList>
            <person name="Jiao Y."/>
        </authorList>
    </citation>
    <scope>NUCLEOTIDE SEQUENCE [LARGE SCALE GENOMIC DNA]</scope>
    <source>
        <strain evidence="2">IBCAS-2021</strain>
        <tissue evidence="2">Leaf</tissue>
    </source>
</reference>
<name>A0AAV7EF40_ARIFI</name>
<feature type="region of interest" description="Disordered" evidence="1">
    <location>
        <begin position="1"/>
        <end position="30"/>
    </location>
</feature>
<dbReference type="EMBL" id="JAINDJ010000005">
    <property type="protein sequence ID" value="KAG9447304.1"/>
    <property type="molecule type" value="Genomic_DNA"/>
</dbReference>
<proteinExistence type="predicted"/>
<comment type="caution">
    <text evidence="2">The sequence shown here is derived from an EMBL/GenBank/DDBJ whole genome shotgun (WGS) entry which is preliminary data.</text>
</comment>
<gene>
    <name evidence="2" type="ORF">H6P81_013432</name>
</gene>
<feature type="compositionally biased region" description="Basic residues" evidence="1">
    <location>
        <begin position="20"/>
        <end position="30"/>
    </location>
</feature>
<accession>A0AAV7EF40</accession>
<keyword evidence="3" id="KW-1185">Reference proteome</keyword>